<evidence type="ECO:0000313" key="3">
    <source>
        <dbReference type="Proteomes" id="UP001569414"/>
    </source>
</evidence>
<evidence type="ECO:0000313" key="2">
    <source>
        <dbReference type="EMBL" id="MFA0791402.1"/>
    </source>
</evidence>
<evidence type="ECO:0000256" key="1">
    <source>
        <dbReference type="ARBA" id="ARBA00022729"/>
    </source>
</evidence>
<dbReference type="CDD" id="cd13604">
    <property type="entry name" value="PBP2_TRAP_ketoacid_lactate_like"/>
    <property type="match status" value="1"/>
</dbReference>
<dbReference type="Proteomes" id="UP001569414">
    <property type="component" value="Unassembled WGS sequence"/>
</dbReference>
<dbReference type="NCBIfam" id="NF037995">
    <property type="entry name" value="TRAP_S1"/>
    <property type="match status" value="1"/>
</dbReference>
<dbReference type="InterPro" id="IPR038404">
    <property type="entry name" value="TRAP_DctP_sf"/>
</dbReference>
<dbReference type="SUPFAM" id="SSF53850">
    <property type="entry name" value="Periplasmic binding protein-like II"/>
    <property type="match status" value="1"/>
</dbReference>
<dbReference type="InterPro" id="IPR018389">
    <property type="entry name" value="DctP_fam"/>
</dbReference>
<gene>
    <name evidence="2" type="ORF">ACCI51_12665</name>
</gene>
<dbReference type="Gene3D" id="3.40.190.170">
    <property type="entry name" value="Bacterial extracellular solute-binding protein, family 7"/>
    <property type="match status" value="1"/>
</dbReference>
<dbReference type="EMBL" id="JBGMEL010000011">
    <property type="protein sequence ID" value="MFA0791402.1"/>
    <property type="molecule type" value="Genomic_DNA"/>
</dbReference>
<protein>
    <submittedName>
        <fullName evidence="2">TRAP transporter substrate-binding protein</fullName>
    </submittedName>
</protein>
<name>A0ABV4NPF2_9GAMM</name>
<accession>A0ABV4NPF2</accession>
<dbReference type="Gene3D" id="3.40.190.10">
    <property type="entry name" value="Periplasmic binding protein-like II"/>
    <property type="match status" value="1"/>
</dbReference>
<dbReference type="PANTHER" id="PTHR33376:SF5">
    <property type="entry name" value="EXTRACYTOPLASMIC SOLUTE RECEPTOR PROTEIN"/>
    <property type="match status" value="1"/>
</dbReference>
<keyword evidence="3" id="KW-1185">Reference proteome</keyword>
<proteinExistence type="predicted"/>
<dbReference type="PIRSF" id="PIRSF039026">
    <property type="entry name" value="SiaP"/>
    <property type="match status" value="1"/>
</dbReference>
<dbReference type="PANTHER" id="PTHR33376">
    <property type="match status" value="1"/>
</dbReference>
<reference evidence="2 3" key="1">
    <citation type="submission" date="2024-08" db="EMBL/GenBank/DDBJ databases">
        <authorList>
            <person name="Ishaq N."/>
        </authorList>
    </citation>
    <scope>NUCLEOTIDE SEQUENCE [LARGE SCALE GENOMIC DNA]</scope>
    <source>
        <strain evidence="2 3">JCM 30400</strain>
    </source>
</reference>
<sequence>MKKINWYPAIILGLLALLVVTFAALVTSRASLGPAQHFSDSGARELFEWKLVTTWPKNFPGLGQAPERFAKNVELMSSGRLKIKVYGAGELVPALGIFGAVSEGAAQMGHGAAYYWKGKIPAAQFFTAVPFGLNAQEMNGWLHHGGGLELWQEIYEPFNLIPLAGGSTGVQMAGWFNKPINSVEDLQGLKMRIPGLGGEVLNRAGGTAVTIPGGELYTALQTGVIDATEWVGPYNDLAFGFHQVAEYYYYPGWHEPGSMMEFIVNKKAFDQLPEDLQVIVRVAAREANQDMLDEYTARNNRALRELVQEQGVKLRRLPDDVLSHLKQINTQIMQETANQDPEFARIYKAFKDFERDVRPYHQISEEAYYQARELDERDKEE</sequence>
<dbReference type="Pfam" id="PF03480">
    <property type="entry name" value="DctP"/>
    <property type="match status" value="1"/>
</dbReference>
<dbReference type="RefSeq" id="WP_371843873.1">
    <property type="nucleotide sequence ID" value="NZ_JBGMEL010000011.1"/>
</dbReference>
<dbReference type="InterPro" id="IPR026289">
    <property type="entry name" value="SBP_TakP-like"/>
</dbReference>
<comment type="caution">
    <text evidence="2">The sequence shown here is derived from an EMBL/GenBank/DDBJ whole genome shotgun (WGS) entry which is preliminary data.</text>
</comment>
<keyword evidence="1" id="KW-0732">Signal</keyword>
<organism evidence="2 3">
    <name type="scientific">Microbulbifer echini</name>
    <dbReference type="NCBI Taxonomy" id="1529067"/>
    <lineage>
        <taxon>Bacteria</taxon>
        <taxon>Pseudomonadati</taxon>
        <taxon>Pseudomonadota</taxon>
        <taxon>Gammaproteobacteria</taxon>
        <taxon>Cellvibrionales</taxon>
        <taxon>Microbulbiferaceae</taxon>
        <taxon>Microbulbifer</taxon>
    </lineage>
</organism>